<keyword evidence="3" id="KW-1185">Reference proteome</keyword>
<sequence>MHVESIWVYPIKSIGALALDEAEVDSRGFCLDRRWLVVDPKGWQPTQALRRTMFRIKPSIRGGELWLHAPDMPDLMIPLLNDNLEYQGKIETGFQCQATVMPELYSNWFSRYLNGEYHLVRMMDDDFRAVREDAGQEGDSLNFSDLSAVHLLNRGSMEDLNCRLDEPVSEHAFRPNLVFTSQQAYEEDAWEKVRIGDVSLDTGIPCPRCPMTLAHPETGELNKFKEPLKALSEYRKLNNRHAFFGQYFAVRQPGWIKVGDEIQVDSIKR</sequence>
<reference evidence="2 3" key="1">
    <citation type="submission" date="2023-10" db="EMBL/GenBank/DDBJ databases">
        <title>Rubellicoccus peritrichatus gen. nov., sp. nov., isolated from an algae of coral reef tank.</title>
        <authorList>
            <person name="Luo J."/>
        </authorList>
    </citation>
    <scope>NUCLEOTIDE SEQUENCE [LARGE SCALE GENOMIC DNA]</scope>
    <source>
        <strain evidence="2 3">CR14</strain>
    </source>
</reference>
<dbReference type="Proteomes" id="UP001304300">
    <property type="component" value="Chromosome"/>
</dbReference>
<dbReference type="GO" id="GO:0030151">
    <property type="term" value="F:molybdenum ion binding"/>
    <property type="evidence" value="ECO:0007669"/>
    <property type="project" value="InterPro"/>
</dbReference>
<dbReference type="InterPro" id="IPR005303">
    <property type="entry name" value="MOCOS_middle"/>
</dbReference>
<dbReference type="RefSeq" id="WP_317835286.1">
    <property type="nucleotide sequence ID" value="NZ_CP136920.1"/>
</dbReference>
<protein>
    <submittedName>
        <fullName evidence="2">MOSC domain-containing protein</fullName>
    </submittedName>
</protein>
<feature type="domain" description="MOSC" evidence="1">
    <location>
        <begin position="120"/>
        <end position="265"/>
    </location>
</feature>
<evidence type="ECO:0000313" key="2">
    <source>
        <dbReference type="EMBL" id="WOO42759.1"/>
    </source>
</evidence>
<name>A0AAQ3LE21_9BACT</name>
<dbReference type="AlphaFoldDB" id="A0AAQ3LE21"/>
<dbReference type="Pfam" id="PF03476">
    <property type="entry name" value="MOSC_N"/>
    <property type="match status" value="1"/>
</dbReference>
<accession>A0AAQ3LE21</accession>
<dbReference type="GO" id="GO:0030170">
    <property type="term" value="F:pyridoxal phosphate binding"/>
    <property type="evidence" value="ECO:0007669"/>
    <property type="project" value="InterPro"/>
</dbReference>
<dbReference type="PANTHER" id="PTHR14237">
    <property type="entry name" value="MOLYBDOPTERIN COFACTOR SULFURASE MOSC"/>
    <property type="match status" value="1"/>
</dbReference>
<dbReference type="EMBL" id="CP136920">
    <property type="protein sequence ID" value="WOO42759.1"/>
    <property type="molecule type" value="Genomic_DNA"/>
</dbReference>
<dbReference type="KEGG" id="puo:RZN69_06620"/>
<evidence type="ECO:0000313" key="3">
    <source>
        <dbReference type="Proteomes" id="UP001304300"/>
    </source>
</evidence>
<evidence type="ECO:0000259" key="1">
    <source>
        <dbReference type="PROSITE" id="PS51340"/>
    </source>
</evidence>
<dbReference type="GO" id="GO:0003824">
    <property type="term" value="F:catalytic activity"/>
    <property type="evidence" value="ECO:0007669"/>
    <property type="project" value="InterPro"/>
</dbReference>
<dbReference type="InterPro" id="IPR011037">
    <property type="entry name" value="Pyrv_Knase-like_insert_dom_sf"/>
</dbReference>
<gene>
    <name evidence="2" type="ORF">RZN69_06620</name>
</gene>
<organism evidence="2 3">
    <name type="scientific">Rubellicoccus peritrichatus</name>
    <dbReference type="NCBI Taxonomy" id="3080537"/>
    <lineage>
        <taxon>Bacteria</taxon>
        <taxon>Pseudomonadati</taxon>
        <taxon>Verrucomicrobiota</taxon>
        <taxon>Opitutia</taxon>
        <taxon>Puniceicoccales</taxon>
        <taxon>Cerasicoccaceae</taxon>
        <taxon>Rubellicoccus</taxon>
    </lineage>
</organism>
<dbReference type="InterPro" id="IPR005302">
    <property type="entry name" value="MoCF_Sase_C"/>
</dbReference>
<dbReference type="PROSITE" id="PS51340">
    <property type="entry name" value="MOSC"/>
    <property type="match status" value="1"/>
</dbReference>
<dbReference type="PANTHER" id="PTHR14237:SF19">
    <property type="entry name" value="MITOCHONDRIAL AMIDOXIME REDUCING COMPONENT 1"/>
    <property type="match status" value="1"/>
</dbReference>
<dbReference type="Pfam" id="PF03473">
    <property type="entry name" value="MOSC"/>
    <property type="match status" value="1"/>
</dbReference>
<dbReference type="Gene3D" id="2.40.33.20">
    <property type="entry name" value="PK beta-barrel domain-like"/>
    <property type="match status" value="1"/>
</dbReference>
<dbReference type="SUPFAM" id="SSF50800">
    <property type="entry name" value="PK beta-barrel domain-like"/>
    <property type="match status" value="1"/>
</dbReference>
<proteinExistence type="predicted"/>
<dbReference type="SUPFAM" id="SSF141673">
    <property type="entry name" value="MOSC N-terminal domain-like"/>
    <property type="match status" value="1"/>
</dbReference>